<keyword evidence="2" id="KW-1185">Reference proteome</keyword>
<name>A0ACD3B5Z2_9AGAR</name>
<dbReference type="Proteomes" id="UP000308600">
    <property type="component" value="Unassembled WGS sequence"/>
</dbReference>
<proteinExistence type="predicted"/>
<evidence type="ECO:0000313" key="1">
    <source>
        <dbReference type="EMBL" id="TFK73066.1"/>
    </source>
</evidence>
<dbReference type="EMBL" id="ML208279">
    <property type="protein sequence ID" value="TFK73066.1"/>
    <property type="molecule type" value="Genomic_DNA"/>
</dbReference>
<sequence length="302" mass="34596">MTLLYYDLYALILEKLEEGDDIYTLAHCALVCRDFSNIVKRLLYQTIRLFPSRNASRVCAALYTSLSAHPHLAKSIQNLHLRDLSYAEGCGLRNWMALDQKLHLLLQVLQPHIRSLSVEGIGRLQCRYFAPGLRDAFRFVFQGPSLEEVRLSNLDQFPILPFHSLGRNVKRLAMWSLVLTEPDFYELQSIPLPLRLLTESATPEIGTNHEPSRPWIQLESLMVYCHGLERLLFDMVQKHVDFSKMKKLCLIPASSQDIESMQSWVTSSSSSLEHLTISPWPSCTYHCLYTSALCVELITTIP</sequence>
<evidence type="ECO:0000313" key="2">
    <source>
        <dbReference type="Proteomes" id="UP000308600"/>
    </source>
</evidence>
<accession>A0ACD3B5Z2</accession>
<organism evidence="1 2">
    <name type="scientific">Pluteus cervinus</name>
    <dbReference type="NCBI Taxonomy" id="181527"/>
    <lineage>
        <taxon>Eukaryota</taxon>
        <taxon>Fungi</taxon>
        <taxon>Dikarya</taxon>
        <taxon>Basidiomycota</taxon>
        <taxon>Agaricomycotina</taxon>
        <taxon>Agaricomycetes</taxon>
        <taxon>Agaricomycetidae</taxon>
        <taxon>Agaricales</taxon>
        <taxon>Pluteineae</taxon>
        <taxon>Pluteaceae</taxon>
        <taxon>Pluteus</taxon>
    </lineage>
</organism>
<gene>
    <name evidence="1" type="ORF">BDN72DRAFT_259265</name>
</gene>
<protein>
    <submittedName>
        <fullName evidence="1">Uncharacterized protein</fullName>
    </submittedName>
</protein>
<reference evidence="1 2" key="1">
    <citation type="journal article" date="2019" name="Nat. Ecol. Evol.">
        <title>Megaphylogeny resolves global patterns of mushroom evolution.</title>
        <authorList>
            <person name="Varga T."/>
            <person name="Krizsan K."/>
            <person name="Foldi C."/>
            <person name="Dima B."/>
            <person name="Sanchez-Garcia M."/>
            <person name="Sanchez-Ramirez S."/>
            <person name="Szollosi G.J."/>
            <person name="Szarkandi J.G."/>
            <person name="Papp V."/>
            <person name="Albert L."/>
            <person name="Andreopoulos W."/>
            <person name="Angelini C."/>
            <person name="Antonin V."/>
            <person name="Barry K.W."/>
            <person name="Bougher N.L."/>
            <person name="Buchanan P."/>
            <person name="Buyck B."/>
            <person name="Bense V."/>
            <person name="Catcheside P."/>
            <person name="Chovatia M."/>
            <person name="Cooper J."/>
            <person name="Damon W."/>
            <person name="Desjardin D."/>
            <person name="Finy P."/>
            <person name="Geml J."/>
            <person name="Haridas S."/>
            <person name="Hughes K."/>
            <person name="Justo A."/>
            <person name="Karasinski D."/>
            <person name="Kautmanova I."/>
            <person name="Kiss B."/>
            <person name="Kocsube S."/>
            <person name="Kotiranta H."/>
            <person name="LaButti K.M."/>
            <person name="Lechner B.E."/>
            <person name="Liimatainen K."/>
            <person name="Lipzen A."/>
            <person name="Lukacs Z."/>
            <person name="Mihaltcheva S."/>
            <person name="Morgado L.N."/>
            <person name="Niskanen T."/>
            <person name="Noordeloos M.E."/>
            <person name="Ohm R.A."/>
            <person name="Ortiz-Santana B."/>
            <person name="Ovrebo C."/>
            <person name="Racz N."/>
            <person name="Riley R."/>
            <person name="Savchenko A."/>
            <person name="Shiryaev A."/>
            <person name="Soop K."/>
            <person name="Spirin V."/>
            <person name="Szebenyi C."/>
            <person name="Tomsovsky M."/>
            <person name="Tulloss R.E."/>
            <person name="Uehling J."/>
            <person name="Grigoriev I.V."/>
            <person name="Vagvolgyi C."/>
            <person name="Papp T."/>
            <person name="Martin F.M."/>
            <person name="Miettinen O."/>
            <person name="Hibbett D.S."/>
            <person name="Nagy L.G."/>
        </authorList>
    </citation>
    <scope>NUCLEOTIDE SEQUENCE [LARGE SCALE GENOMIC DNA]</scope>
    <source>
        <strain evidence="1 2">NL-1719</strain>
    </source>
</reference>